<keyword evidence="1" id="KW-0732">Signal</keyword>
<accession>A0A9X3NI35</accession>
<evidence type="ECO:0000313" key="2">
    <source>
        <dbReference type="EMBL" id="MDA0185325.1"/>
    </source>
</evidence>
<feature type="signal peptide" evidence="1">
    <location>
        <begin position="1"/>
        <end position="20"/>
    </location>
</feature>
<feature type="chain" id="PRO_5040870986" description="WD40 repeat domain-containing protein" evidence="1">
    <location>
        <begin position="21"/>
        <end position="437"/>
    </location>
</feature>
<protein>
    <recommendedName>
        <fullName evidence="4">WD40 repeat domain-containing protein</fullName>
    </recommendedName>
</protein>
<comment type="caution">
    <text evidence="2">The sequence shown here is derived from an EMBL/GenBank/DDBJ whole genome shotgun (WGS) entry which is preliminary data.</text>
</comment>
<keyword evidence="3" id="KW-1185">Reference proteome</keyword>
<dbReference type="AlphaFoldDB" id="A0A9X3NI35"/>
<reference evidence="2" key="1">
    <citation type="submission" date="2022-10" db="EMBL/GenBank/DDBJ databases">
        <title>The WGS of Solirubrobacter phytolaccae KCTC 29190.</title>
        <authorList>
            <person name="Jiang Z."/>
        </authorList>
    </citation>
    <scope>NUCLEOTIDE SEQUENCE</scope>
    <source>
        <strain evidence="2">KCTC 29190</strain>
    </source>
</reference>
<evidence type="ECO:0008006" key="4">
    <source>
        <dbReference type="Google" id="ProtNLM"/>
    </source>
</evidence>
<feature type="non-terminal residue" evidence="2">
    <location>
        <position position="437"/>
    </location>
</feature>
<proteinExistence type="predicted"/>
<evidence type="ECO:0000313" key="3">
    <source>
        <dbReference type="Proteomes" id="UP001147653"/>
    </source>
</evidence>
<evidence type="ECO:0000256" key="1">
    <source>
        <dbReference type="SAM" id="SignalP"/>
    </source>
</evidence>
<name>A0A9X3NI35_9ACTN</name>
<gene>
    <name evidence="2" type="ORF">OJ997_33780</name>
</gene>
<dbReference type="Proteomes" id="UP001147653">
    <property type="component" value="Unassembled WGS sequence"/>
</dbReference>
<sequence length="437" mass="44647">MVRALLISLILLAAPATASAAPFGELPFQPAGGAAACLKPTGKPGELVRWVRGGVQLMEARADGLHATGGAPLGTYTACPAVASDANGAAVLAAPLKNGVRIALREPGAVTWSAPVTLPEIQTWGISAAVSARGDAVLAWMEGDLEGRVRIRGVRRAAGGAVGAVEELVPWQEEGGYEVGVEVGMSAAGEAIVVHSEPSGERDGDEETVRVLARIAPPGGPLGPPRTLVTARSDTPPALAVAPDGRALVALGGFNDMQLYERAPGGDFAPLQVLEVGSLFGRLALDLQPNGAAVVAWRQGDYDPIRAIVRGGPGRFNPPLAAAEAPKPLRRSSISSLYLMTGTNPPPEDAQDVVASLGPDGRALLAWSTPEHGVGTVTVRDGVPSGATLLGSPLRPSAGLSPFTLADGSPALAWTDDRGLHDRDAADGRLHLALEGV</sequence>
<dbReference type="EMBL" id="JAPDDP010000107">
    <property type="protein sequence ID" value="MDA0185325.1"/>
    <property type="molecule type" value="Genomic_DNA"/>
</dbReference>
<organism evidence="2 3">
    <name type="scientific">Solirubrobacter phytolaccae</name>
    <dbReference type="NCBI Taxonomy" id="1404360"/>
    <lineage>
        <taxon>Bacteria</taxon>
        <taxon>Bacillati</taxon>
        <taxon>Actinomycetota</taxon>
        <taxon>Thermoleophilia</taxon>
        <taxon>Solirubrobacterales</taxon>
        <taxon>Solirubrobacteraceae</taxon>
        <taxon>Solirubrobacter</taxon>
    </lineage>
</organism>